<keyword evidence="6 7" id="KW-0472">Membrane</keyword>
<feature type="transmembrane region" description="Helical" evidence="7">
    <location>
        <begin position="73"/>
        <end position="90"/>
    </location>
</feature>
<proteinExistence type="inferred from homology"/>
<evidence type="ECO:0000256" key="5">
    <source>
        <dbReference type="ARBA" id="ARBA00022989"/>
    </source>
</evidence>
<feature type="domain" description="Glycine transporter" evidence="8">
    <location>
        <begin position="102"/>
        <end position="173"/>
    </location>
</feature>
<feature type="transmembrane region" description="Helical" evidence="7">
    <location>
        <begin position="12"/>
        <end position="34"/>
    </location>
</feature>
<dbReference type="RefSeq" id="WP_338041380.1">
    <property type="nucleotide sequence ID" value="NZ_BAAAQP010000003.1"/>
</dbReference>
<keyword evidence="3" id="KW-1003">Cell membrane</keyword>
<evidence type="ECO:0000256" key="1">
    <source>
        <dbReference type="ARBA" id="ARBA00004651"/>
    </source>
</evidence>
<keyword evidence="5 7" id="KW-1133">Transmembrane helix</keyword>
<evidence type="ECO:0000256" key="6">
    <source>
        <dbReference type="ARBA" id="ARBA00023136"/>
    </source>
</evidence>
<name>A0ABS2RNU1_9ACTN</name>
<evidence type="ECO:0000313" key="10">
    <source>
        <dbReference type="Proteomes" id="UP000704762"/>
    </source>
</evidence>
<dbReference type="PANTHER" id="PTHR30506:SF3">
    <property type="entry name" value="UPF0126 INNER MEMBRANE PROTEIN YADS-RELATED"/>
    <property type="match status" value="1"/>
</dbReference>
<feature type="transmembrane region" description="Helical" evidence="7">
    <location>
        <begin position="159"/>
        <end position="177"/>
    </location>
</feature>
<sequence length="214" mass="22469">MSLPLPALLVSPLQVSLDLAGISVFALSGALVAVRKKLDVVGVLVLALVTGLGGGMLRDLLIGAVPPATLQDWRYLLVPMLAGLVVFRFHPRIARIEPYINVSDALGLGLFCVTGSAKAMQYGLGPVPSALMGVLTGIGGGILRDLLAGRTPIVLRQEVYALPALAGALVVVVPWELGLYRPWVAIAAAGVCIALRLLAIRFRWEMPHAGSLRG</sequence>
<dbReference type="EMBL" id="JAFBCF010000001">
    <property type="protein sequence ID" value="MBM7800669.1"/>
    <property type="molecule type" value="Genomic_DNA"/>
</dbReference>
<keyword evidence="4 7" id="KW-0812">Transmembrane</keyword>
<evidence type="ECO:0000256" key="7">
    <source>
        <dbReference type="SAM" id="Phobius"/>
    </source>
</evidence>
<reference evidence="9 10" key="1">
    <citation type="submission" date="2021-01" db="EMBL/GenBank/DDBJ databases">
        <title>Sequencing the genomes of 1000 actinobacteria strains.</title>
        <authorList>
            <person name="Klenk H.-P."/>
        </authorList>
    </citation>
    <scope>NUCLEOTIDE SEQUENCE [LARGE SCALE GENOMIC DNA]</scope>
    <source>
        <strain evidence="9 10">DSM 18662</strain>
    </source>
</reference>
<evidence type="ECO:0000256" key="4">
    <source>
        <dbReference type="ARBA" id="ARBA00022692"/>
    </source>
</evidence>
<organism evidence="9 10">
    <name type="scientific">Microlunatus panaciterrae</name>
    <dbReference type="NCBI Taxonomy" id="400768"/>
    <lineage>
        <taxon>Bacteria</taxon>
        <taxon>Bacillati</taxon>
        <taxon>Actinomycetota</taxon>
        <taxon>Actinomycetes</taxon>
        <taxon>Propionibacteriales</taxon>
        <taxon>Propionibacteriaceae</taxon>
        <taxon>Microlunatus</taxon>
    </lineage>
</organism>
<evidence type="ECO:0000256" key="3">
    <source>
        <dbReference type="ARBA" id="ARBA00022475"/>
    </source>
</evidence>
<evidence type="ECO:0000259" key="8">
    <source>
        <dbReference type="Pfam" id="PF03458"/>
    </source>
</evidence>
<comment type="subcellular location">
    <subcellularLocation>
        <location evidence="1">Cell membrane</location>
        <topology evidence="1">Multi-pass membrane protein</topology>
    </subcellularLocation>
</comment>
<evidence type="ECO:0000256" key="2">
    <source>
        <dbReference type="ARBA" id="ARBA00008193"/>
    </source>
</evidence>
<comment type="caution">
    <text evidence="9">The sequence shown here is derived from an EMBL/GenBank/DDBJ whole genome shotgun (WGS) entry which is preliminary data.</text>
</comment>
<comment type="similarity">
    <text evidence="2">Belongs to the UPF0126 family.</text>
</comment>
<feature type="transmembrane region" description="Helical" evidence="7">
    <location>
        <begin position="183"/>
        <end position="204"/>
    </location>
</feature>
<dbReference type="Pfam" id="PF03458">
    <property type="entry name" value="Gly_transporter"/>
    <property type="match status" value="2"/>
</dbReference>
<evidence type="ECO:0000313" key="9">
    <source>
        <dbReference type="EMBL" id="MBM7800669.1"/>
    </source>
</evidence>
<feature type="transmembrane region" description="Helical" evidence="7">
    <location>
        <begin position="41"/>
        <end position="61"/>
    </location>
</feature>
<accession>A0ABS2RNU1</accession>
<keyword evidence="10" id="KW-1185">Reference proteome</keyword>
<dbReference type="PANTHER" id="PTHR30506">
    <property type="entry name" value="INNER MEMBRANE PROTEIN"/>
    <property type="match status" value="1"/>
</dbReference>
<protein>
    <submittedName>
        <fullName evidence="9">Membrane protein YeiH</fullName>
    </submittedName>
</protein>
<gene>
    <name evidence="9" type="ORF">JOE57_003590</name>
</gene>
<dbReference type="Proteomes" id="UP000704762">
    <property type="component" value="Unassembled WGS sequence"/>
</dbReference>
<feature type="domain" description="Glycine transporter" evidence="8">
    <location>
        <begin position="17"/>
        <end position="90"/>
    </location>
</feature>
<dbReference type="InterPro" id="IPR005115">
    <property type="entry name" value="Gly_transporter"/>
</dbReference>